<protein>
    <submittedName>
        <fullName evidence="2">Uncharacterized protein</fullName>
    </submittedName>
</protein>
<proteinExistence type="predicted"/>
<evidence type="ECO:0000313" key="3">
    <source>
        <dbReference type="Proteomes" id="UP001154282"/>
    </source>
</evidence>
<feature type="region of interest" description="Disordered" evidence="1">
    <location>
        <begin position="287"/>
        <end position="308"/>
    </location>
</feature>
<reference evidence="2" key="1">
    <citation type="submission" date="2022-08" db="EMBL/GenBank/DDBJ databases">
        <authorList>
            <person name="Gutierrez-Valencia J."/>
        </authorList>
    </citation>
    <scope>NUCLEOTIDE SEQUENCE</scope>
</reference>
<dbReference type="PANTHER" id="PTHR37722:SF2">
    <property type="entry name" value="OS01G0167700 PROTEIN"/>
    <property type="match status" value="1"/>
</dbReference>
<feature type="region of interest" description="Disordered" evidence="1">
    <location>
        <begin position="476"/>
        <end position="497"/>
    </location>
</feature>
<organism evidence="2 3">
    <name type="scientific">Linum tenue</name>
    <dbReference type="NCBI Taxonomy" id="586396"/>
    <lineage>
        <taxon>Eukaryota</taxon>
        <taxon>Viridiplantae</taxon>
        <taxon>Streptophyta</taxon>
        <taxon>Embryophyta</taxon>
        <taxon>Tracheophyta</taxon>
        <taxon>Spermatophyta</taxon>
        <taxon>Magnoliopsida</taxon>
        <taxon>eudicotyledons</taxon>
        <taxon>Gunneridae</taxon>
        <taxon>Pentapetalae</taxon>
        <taxon>rosids</taxon>
        <taxon>fabids</taxon>
        <taxon>Malpighiales</taxon>
        <taxon>Linaceae</taxon>
        <taxon>Linum</taxon>
    </lineage>
</organism>
<dbReference type="Proteomes" id="UP001154282">
    <property type="component" value="Unassembled WGS sequence"/>
</dbReference>
<feature type="compositionally biased region" description="Basic and acidic residues" evidence="1">
    <location>
        <begin position="287"/>
        <end position="296"/>
    </location>
</feature>
<feature type="region of interest" description="Disordered" evidence="1">
    <location>
        <begin position="547"/>
        <end position="584"/>
    </location>
</feature>
<accession>A0AAV0LB38</accession>
<feature type="compositionally biased region" description="Basic and acidic residues" evidence="1">
    <location>
        <begin position="707"/>
        <end position="716"/>
    </location>
</feature>
<name>A0AAV0LB38_9ROSI</name>
<evidence type="ECO:0000313" key="2">
    <source>
        <dbReference type="EMBL" id="CAI0431497.1"/>
    </source>
</evidence>
<feature type="compositionally biased region" description="Low complexity" evidence="1">
    <location>
        <begin position="552"/>
        <end position="569"/>
    </location>
</feature>
<comment type="caution">
    <text evidence="2">The sequence shown here is derived from an EMBL/GenBank/DDBJ whole genome shotgun (WGS) entry which is preliminary data.</text>
</comment>
<keyword evidence="3" id="KW-1185">Reference proteome</keyword>
<dbReference type="PANTHER" id="PTHR37722">
    <property type="entry name" value="OS01G0167700 PROTEIN"/>
    <property type="match status" value="1"/>
</dbReference>
<feature type="region of interest" description="Disordered" evidence="1">
    <location>
        <begin position="690"/>
        <end position="716"/>
    </location>
</feature>
<feature type="region of interest" description="Disordered" evidence="1">
    <location>
        <begin position="1"/>
        <end position="62"/>
    </location>
</feature>
<dbReference type="AlphaFoldDB" id="A0AAV0LB38"/>
<gene>
    <name evidence="2" type="ORF">LITE_LOCUS23038</name>
</gene>
<sequence>MLQWMGGSRKKVATSRKSIEKRQRQYFEQKRRQQRQQMGGLESSRNEKNIDEQNQKEPRSLDVLSLLNLSTISRQVKHADASPCGKHPMPELSKVNASGVQSNFPKTVPRMFDDSFSPTDSLEIREGQQAPISPKKILFPAPENAPDVSNGIVDKIDFQETATLQSKQLTSTPEKLSVFDLLADDGPNANSRSPVHEAHVTFSVDGLGEVGADTSVQAPPQSDRYASFGFFNPSKPVRQDNLKIHNELEKEVEVIIEDVDLHPSFSYLDFSKMDQLHGKLKKSSTLRDHGQLDGHYRNKTGSYSGKNNPLRKANADIWDAAPTLLDENLVDEMEPKISLSSLPRRMDNESANFPIYGSMGLQDDYYEGSRLLRKKRNRIEEVDGNNISGEFGLFAPKYQAPESNDEFLRLREARYLCISENMYRLYELSAADTYAAVDDGRQCPMGDVKFQPDWSSHSIEDPRDNLSLLRNIYAEEPHKTNRGNSQKRGKAERPTLLVSNMGDDFDPLCKEKIRPFNDWTYEDGYRPMDTNKVSNPWDQDLYGTFPSHGHHASSSSSSKYGSSGGHFSSTFPEPSSSMKLHGSPKYPKVKIPKMQPEHSLDFEFEGKTPIFCKNSDLFHGEQSFPKHQQPYCKTAGAQRNVEGMGALSDLGENGPRCMGGVEDGGTLETSSSANIPGNSDSSVDEIKVAGRRQHDEAEEVPPACRSGKAEVKRKTAKKMDKQHCMVSSPQVMMLESYVFQLLRVQREARL</sequence>
<evidence type="ECO:0000256" key="1">
    <source>
        <dbReference type="SAM" id="MobiDB-lite"/>
    </source>
</evidence>
<feature type="compositionally biased region" description="Basic and acidic residues" evidence="1">
    <location>
        <begin position="44"/>
        <end position="60"/>
    </location>
</feature>
<feature type="compositionally biased region" description="Basic and acidic residues" evidence="1">
    <location>
        <begin position="17"/>
        <end position="31"/>
    </location>
</feature>
<dbReference type="EMBL" id="CAMGYJ010000006">
    <property type="protein sequence ID" value="CAI0431497.1"/>
    <property type="molecule type" value="Genomic_DNA"/>
</dbReference>